<dbReference type="Gene3D" id="3.40.50.2000">
    <property type="entry name" value="Glycogen Phosphorylase B"/>
    <property type="match status" value="2"/>
</dbReference>
<evidence type="ECO:0000259" key="2">
    <source>
        <dbReference type="Pfam" id="PF00534"/>
    </source>
</evidence>
<evidence type="ECO:0000313" key="4">
    <source>
        <dbReference type="EMBL" id="TET80367.1"/>
    </source>
</evidence>
<feature type="transmembrane region" description="Helical" evidence="1">
    <location>
        <begin position="85"/>
        <end position="102"/>
    </location>
</feature>
<dbReference type="AlphaFoldDB" id="A0A523XM95"/>
<evidence type="ECO:0000313" key="5">
    <source>
        <dbReference type="Proteomes" id="UP000315534"/>
    </source>
</evidence>
<comment type="caution">
    <text evidence="4">The sequence shown here is derived from an EMBL/GenBank/DDBJ whole genome shotgun (WGS) entry which is preliminary data.</text>
</comment>
<dbReference type="CDD" id="cd03794">
    <property type="entry name" value="GT4_WbuB-like"/>
    <property type="match status" value="1"/>
</dbReference>
<dbReference type="EMBL" id="SOIP01000339">
    <property type="protein sequence ID" value="TET80367.1"/>
    <property type="molecule type" value="Genomic_DNA"/>
</dbReference>
<dbReference type="InterPro" id="IPR028098">
    <property type="entry name" value="Glyco_trans_4-like_N"/>
</dbReference>
<reference evidence="4 5" key="1">
    <citation type="submission" date="2019-03" db="EMBL/GenBank/DDBJ databases">
        <title>Metabolic potential of uncultured bacteria and archaea associated with petroleum seepage in deep-sea sediments.</title>
        <authorList>
            <person name="Dong X."/>
            <person name="Hubert C."/>
        </authorList>
    </citation>
    <scope>NUCLEOTIDE SEQUENCE [LARGE SCALE GENOMIC DNA]</scope>
    <source>
        <strain evidence="4">E29_bin36</strain>
    </source>
</reference>
<keyword evidence="1" id="KW-1133">Transmembrane helix</keyword>
<dbReference type="PANTHER" id="PTHR45947:SF3">
    <property type="entry name" value="SULFOQUINOVOSYL TRANSFERASE SQD2"/>
    <property type="match status" value="1"/>
</dbReference>
<feature type="transmembrane region" description="Helical" evidence="1">
    <location>
        <begin position="108"/>
        <end position="128"/>
    </location>
</feature>
<dbReference type="GO" id="GO:0016758">
    <property type="term" value="F:hexosyltransferase activity"/>
    <property type="evidence" value="ECO:0007669"/>
    <property type="project" value="TreeGrafter"/>
</dbReference>
<dbReference type="Proteomes" id="UP000315534">
    <property type="component" value="Unassembled WGS sequence"/>
</dbReference>
<dbReference type="InterPro" id="IPR001296">
    <property type="entry name" value="Glyco_trans_1"/>
</dbReference>
<evidence type="ECO:0000256" key="1">
    <source>
        <dbReference type="SAM" id="Phobius"/>
    </source>
</evidence>
<gene>
    <name evidence="4" type="ORF">E3J38_05675</name>
</gene>
<keyword evidence="4" id="KW-0808">Transferase</keyword>
<proteinExistence type="predicted"/>
<dbReference type="Pfam" id="PF13579">
    <property type="entry name" value="Glyco_trans_4_4"/>
    <property type="match status" value="1"/>
</dbReference>
<keyword evidence="1" id="KW-0812">Transmembrane</keyword>
<accession>A0A523XM95</accession>
<feature type="domain" description="Glycosyl transferase family 1" evidence="2">
    <location>
        <begin position="214"/>
        <end position="383"/>
    </location>
</feature>
<organism evidence="4 5">
    <name type="scientific">candidate division TA06 bacterium</name>
    <dbReference type="NCBI Taxonomy" id="2250710"/>
    <lineage>
        <taxon>Bacteria</taxon>
        <taxon>Bacteria division TA06</taxon>
    </lineage>
</organism>
<protein>
    <submittedName>
        <fullName evidence="4">Glycosyltransferase WbuB</fullName>
    </submittedName>
</protein>
<feature type="domain" description="Glycosyltransferase subfamily 4-like N-terminal" evidence="3">
    <location>
        <begin position="17"/>
        <end position="201"/>
    </location>
</feature>
<name>A0A523XM95_UNCT6</name>
<dbReference type="SUPFAM" id="SSF53756">
    <property type="entry name" value="UDP-Glycosyltransferase/glycogen phosphorylase"/>
    <property type="match status" value="1"/>
</dbReference>
<dbReference type="InterPro" id="IPR050194">
    <property type="entry name" value="Glycosyltransferase_grp1"/>
</dbReference>
<keyword evidence="1" id="KW-0472">Membrane</keyword>
<sequence length="413" mass="46346">MRILYVTQYFPPEIGAGASRAKEMVRYLSGGCHRVTVLTAFPNYLTGVVPPAYKNKLVVREWFGEAAVVRVWTSTYRHRSITWRLLNYVTFMLMATFIGLADDRKYDIVYASSPSPFVCLAGWMVAFWKAKRFVFEARDIWPKAAVMAGQLKNRYAVMLGQALENFCYARASLIVAVTKGLYDDLLERGFPKSKMCLIANGVNVNLYRPERDTNMRRQIGYDGRDFVIVYAGVLGHIHAPSVILRAAQLLSSNETIKFLLIGEGVKKNELMREVDAKGIKNVTFVPGLPEEKLSVYVASSDAGLATVRKGKFFEIFVPVKMFTYMACALPVVLAARGEAEGILNKARGGVVVDPEDPEELVDAILALRDNRDLAREMGKRGREFVVKHYSRKGQAKKLEASLLKLLSYGTKRN</sequence>
<dbReference type="PANTHER" id="PTHR45947">
    <property type="entry name" value="SULFOQUINOVOSYL TRANSFERASE SQD2"/>
    <property type="match status" value="1"/>
</dbReference>
<evidence type="ECO:0000259" key="3">
    <source>
        <dbReference type="Pfam" id="PF13579"/>
    </source>
</evidence>
<dbReference type="Pfam" id="PF00534">
    <property type="entry name" value="Glycos_transf_1"/>
    <property type="match status" value="1"/>
</dbReference>